<dbReference type="InterPro" id="IPR029068">
    <property type="entry name" value="Glyas_Bleomycin-R_OHBP_Dase"/>
</dbReference>
<sequence length="154" mass="17749">MIKGLYEAHLPVRNLEKSLAFYKGLGLEFSHSVEGRLAFLWIEEGKSWLGLWECGQARLDYHPSIRHVAFEVTLEDLKKAVSWLVERGHEPREAFGFEPVEPFVMANPVCTHAKIHFNDPDGNSLELITSIPNPRKREGMMYLSDWEQANRDVQ</sequence>
<gene>
    <name evidence="2" type="ORF">CR205_12025</name>
</gene>
<organism evidence="2 3">
    <name type="scientific">Alteribacter lacisalsi</name>
    <dbReference type="NCBI Taxonomy" id="2045244"/>
    <lineage>
        <taxon>Bacteria</taxon>
        <taxon>Bacillati</taxon>
        <taxon>Bacillota</taxon>
        <taxon>Bacilli</taxon>
        <taxon>Bacillales</taxon>
        <taxon>Bacillaceae</taxon>
        <taxon>Alteribacter</taxon>
    </lineage>
</organism>
<reference evidence="2 3" key="1">
    <citation type="submission" date="2017-10" db="EMBL/GenBank/DDBJ databases">
        <title>Bacillus sp. nov., a halophilic bacterium isolated from a Yangshapao Lake.</title>
        <authorList>
            <person name="Wang H."/>
        </authorList>
    </citation>
    <scope>NUCLEOTIDE SEQUENCE [LARGE SCALE GENOMIC DNA]</scope>
    <source>
        <strain evidence="2 3">YSP-3</strain>
    </source>
</reference>
<evidence type="ECO:0000313" key="2">
    <source>
        <dbReference type="EMBL" id="PYZ96442.1"/>
    </source>
</evidence>
<dbReference type="EMBL" id="PDOF01000002">
    <property type="protein sequence ID" value="PYZ96442.1"/>
    <property type="molecule type" value="Genomic_DNA"/>
</dbReference>
<dbReference type="GO" id="GO:0016740">
    <property type="term" value="F:transferase activity"/>
    <property type="evidence" value="ECO:0007669"/>
    <property type="project" value="UniProtKB-KW"/>
</dbReference>
<dbReference type="Pfam" id="PF00903">
    <property type="entry name" value="Glyoxalase"/>
    <property type="match status" value="1"/>
</dbReference>
<accession>A0A2W0HHL5</accession>
<dbReference type="CDD" id="cd06587">
    <property type="entry name" value="VOC"/>
    <property type="match status" value="1"/>
</dbReference>
<dbReference type="InterPro" id="IPR004360">
    <property type="entry name" value="Glyas_Fos-R_dOase_dom"/>
</dbReference>
<name>A0A2W0HHL5_9BACI</name>
<protein>
    <submittedName>
        <fullName evidence="2">Glutathione transferase</fullName>
    </submittedName>
</protein>
<dbReference type="AlphaFoldDB" id="A0A2W0HHL5"/>
<dbReference type="RefSeq" id="WP_110520137.1">
    <property type="nucleotide sequence ID" value="NZ_PDOF01000002.1"/>
</dbReference>
<keyword evidence="3" id="KW-1185">Reference proteome</keyword>
<dbReference type="OrthoDB" id="375220at2"/>
<dbReference type="Gene3D" id="3.10.180.10">
    <property type="entry name" value="2,3-Dihydroxybiphenyl 1,2-Dioxygenase, domain 1"/>
    <property type="match status" value="1"/>
</dbReference>
<keyword evidence="2" id="KW-0808">Transferase</keyword>
<dbReference type="PROSITE" id="PS51819">
    <property type="entry name" value="VOC"/>
    <property type="match status" value="1"/>
</dbReference>
<evidence type="ECO:0000259" key="1">
    <source>
        <dbReference type="PROSITE" id="PS51819"/>
    </source>
</evidence>
<proteinExistence type="predicted"/>
<dbReference type="Proteomes" id="UP000248066">
    <property type="component" value="Unassembled WGS sequence"/>
</dbReference>
<comment type="caution">
    <text evidence="2">The sequence shown here is derived from an EMBL/GenBank/DDBJ whole genome shotgun (WGS) entry which is preliminary data.</text>
</comment>
<dbReference type="InterPro" id="IPR037523">
    <property type="entry name" value="VOC_core"/>
</dbReference>
<dbReference type="SUPFAM" id="SSF54593">
    <property type="entry name" value="Glyoxalase/Bleomycin resistance protein/Dihydroxybiphenyl dioxygenase"/>
    <property type="match status" value="1"/>
</dbReference>
<evidence type="ECO:0000313" key="3">
    <source>
        <dbReference type="Proteomes" id="UP000248066"/>
    </source>
</evidence>
<feature type="domain" description="VOC" evidence="1">
    <location>
        <begin position="4"/>
        <end position="130"/>
    </location>
</feature>